<dbReference type="GO" id="GO:0008652">
    <property type="term" value="P:amino acid biosynthetic process"/>
    <property type="evidence" value="ECO:0007669"/>
    <property type="project" value="UniProtKB-KW"/>
</dbReference>
<feature type="binding site" evidence="8">
    <location>
        <position position="221"/>
    </location>
    <ligand>
        <name>shikimate</name>
        <dbReference type="ChEBI" id="CHEBI:36208"/>
    </ligand>
</feature>
<dbReference type="GO" id="GO:0050661">
    <property type="term" value="F:NADP binding"/>
    <property type="evidence" value="ECO:0007669"/>
    <property type="project" value="InterPro"/>
</dbReference>
<dbReference type="OrthoDB" id="9792692at2"/>
<dbReference type="UniPathway" id="UPA00053">
    <property type="reaction ID" value="UER00087"/>
</dbReference>
<evidence type="ECO:0000256" key="7">
    <source>
        <dbReference type="ARBA" id="ARBA00049442"/>
    </source>
</evidence>
<feature type="domain" description="Shikimate dehydrogenase substrate binding N-terminal" evidence="10">
    <location>
        <begin position="14"/>
        <end position="95"/>
    </location>
</feature>
<dbReference type="InterPro" id="IPR022893">
    <property type="entry name" value="Shikimate_DH_fam"/>
</dbReference>
<feature type="binding site" evidence="8">
    <location>
        <position position="242"/>
    </location>
    <ligand>
        <name>NADP(+)</name>
        <dbReference type="ChEBI" id="CHEBI:58349"/>
    </ligand>
</feature>
<dbReference type="InterPro" id="IPR006151">
    <property type="entry name" value="Shikm_DH/Glu-tRNA_Rdtase"/>
</dbReference>
<evidence type="ECO:0000256" key="6">
    <source>
        <dbReference type="ARBA" id="ARBA00023141"/>
    </source>
</evidence>
<dbReference type="Pfam" id="PF08501">
    <property type="entry name" value="Shikimate_dh_N"/>
    <property type="match status" value="1"/>
</dbReference>
<reference evidence="11 12" key="1">
    <citation type="submission" date="2017-06" db="EMBL/GenBank/DDBJ databases">
        <title>Draft genome sequence of anaerobic fermentative bacterium Anaeromicrobium sediminis DY2726D isolated from West Pacific Ocean sediments.</title>
        <authorList>
            <person name="Zeng X."/>
        </authorList>
    </citation>
    <scope>NUCLEOTIDE SEQUENCE [LARGE SCALE GENOMIC DNA]</scope>
    <source>
        <strain evidence="11 12">DY2726D</strain>
    </source>
</reference>
<sequence>MNHRIKGSTKLYAVIGDPINHSLSPELHNTLFDYEEKDSAYIPLKIRYEELGANIHTLRNNLYGFNITKPHKQNIIKYLDQMDENSKVYNAVNTVKVESGKLMGYNTDGYGFSKSIEHLDLEEKKVLLLGAGGAASVVLYELLKKGACVHVKNRSRNKAEDMVENIIKFSSNKDIHICDEINDSYYMIVNSTPLGMGEYKGVMPIDEIHLENVKVAYDLIYNPYHTEFLKRAKEKGAQVINGFEMLFYQGIRAQEIWKNEKINEELVMKVYKDINKYFEDKFRD</sequence>
<dbReference type="EC" id="1.1.1.25" evidence="2 8"/>
<dbReference type="AlphaFoldDB" id="A0A267MHP1"/>
<dbReference type="PANTHER" id="PTHR21089:SF1">
    <property type="entry name" value="BIFUNCTIONAL 3-DEHYDROQUINATE DEHYDRATASE_SHIKIMATE DEHYDROGENASE, CHLOROPLASTIC"/>
    <property type="match status" value="1"/>
</dbReference>
<comment type="function">
    <text evidence="8">Involved in the biosynthesis of the chorismate, which leads to the biosynthesis of aromatic amino acids. Catalyzes the reversible NADPH linked reduction of 3-dehydroshikimate (DHSA) to yield shikimate (SA).</text>
</comment>
<dbReference type="SUPFAM" id="SSF51735">
    <property type="entry name" value="NAD(P)-binding Rossmann-fold domains"/>
    <property type="match status" value="1"/>
</dbReference>
<evidence type="ECO:0000256" key="4">
    <source>
        <dbReference type="ARBA" id="ARBA00022857"/>
    </source>
</evidence>
<keyword evidence="12" id="KW-1185">Reference proteome</keyword>
<comment type="caution">
    <text evidence="11">The sequence shown here is derived from an EMBL/GenBank/DDBJ whole genome shotgun (WGS) entry which is preliminary data.</text>
</comment>
<dbReference type="EMBL" id="NIBG01000015">
    <property type="protein sequence ID" value="PAB58448.1"/>
    <property type="molecule type" value="Genomic_DNA"/>
</dbReference>
<feature type="active site" description="Proton acceptor" evidence="8">
    <location>
        <position position="72"/>
    </location>
</feature>
<keyword evidence="6 8" id="KW-0057">Aromatic amino acid biosynthesis</keyword>
<dbReference type="Gene3D" id="3.40.50.720">
    <property type="entry name" value="NAD(P)-binding Rossmann-like Domain"/>
    <property type="match status" value="1"/>
</dbReference>
<feature type="domain" description="Quinate/shikimate 5-dehydrogenase/glutamyl-tRNA reductase" evidence="9">
    <location>
        <begin position="120"/>
        <end position="168"/>
    </location>
</feature>
<evidence type="ECO:0000313" key="11">
    <source>
        <dbReference type="EMBL" id="PAB58448.1"/>
    </source>
</evidence>
<dbReference type="GO" id="GO:0004764">
    <property type="term" value="F:shikimate 3-dehydrogenase (NADP+) activity"/>
    <property type="evidence" value="ECO:0007669"/>
    <property type="project" value="UniProtKB-UniRule"/>
</dbReference>
<dbReference type="Proteomes" id="UP000216024">
    <property type="component" value="Unassembled WGS sequence"/>
</dbReference>
<comment type="pathway">
    <text evidence="1 8">Metabolic intermediate biosynthesis; chorismate biosynthesis; chorismate from D-erythrose 4-phosphate and phosphoenolpyruvate: step 4/7.</text>
</comment>
<dbReference type="RefSeq" id="WP_095134578.1">
    <property type="nucleotide sequence ID" value="NZ_NIBG01000015.1"/>
</dbReference>
<gene>
    <name evidence="8 11" type="primary">aroE</name>
    <name evidence="11" type="ORF">CCE28_15175</name>
</gene>
<comment type="caution">
    <text evidence="8">Lacks conserved residue(s) required for the propagation of feature annotation.</text>
</comment>
<proteinExistence type="inferred from homology"/>
<feature type="binding site" evidence="8">
    <location>
        <position position="93"/>
    </location>
    <ligand>
        <name>shikimate</name>
        <dbReference type="ChEBI" id="CHEBI:36208"/>
    </ligand>
</feature>
<evidence type="ECO:0000256" key="2">
    <source>
        <dbReference type="ARBA" id="ARBA00012962"/>
    </source>
</evidence>
<name>A0A267MHP1_9FIRM</name>
<dbReference type="InterPro" id="IPR011342">
    <property type="entry name" value="Shikimate_DH"/>
</dbReference>
<keyword evidence="3 8" id="KW-0028">Amino-acid biosynthesis</keyword>
<dbReference type="PANTHER" id="PTHR21089">
    <property type="entry name" value="SHIKIMATE DEHYDROGENASE"/>
    <property type="match status" value="1"/>
</dbReference>
<evidence type="ECO:0000256" key="3">
    <source>
        <dbReference type="ARBA" id="ARBA00022605"/>
    </source>
</evidence>
<dbReference type="GO" id="GO:0019632">
    <property type="term" value="P:shikimate metabolic process"/>
    <property type="evidence" value="ECO:0007669"/>
    <property type="project" value="InterPro"/>
</dbReference>
<dbReference type="HAMAP" id="MF_00222">
    <property type="entry name" value="Shikimate_DH_AroE"/>
    <property type="match status" value="1"/>
</dbReference>
<dbReference type="NCBIfam" id="TIGR00507">
    <property type="entry name" value="aroE"/>
    <property type="match status" value="1"/>
</dbReference>
<organism evidence="11 12">
    <name type="scientific">Anaeromicrobium sediminis</name>
    <dbReference type="NCBI Taxonomy" id="1478221"/>
    <lineage>
        <taxon>Bacteria</taxon>
        <taxon>Bacillati</taxon>
        <taxon>Bacillota</taxon>
        <taxon>Clostridia</taxon>
        <taxon>Peptostreptococcales</taxon>
        <taxon>Thermotaleaceae</taxon>
        <taxon>Anaeromicrobium</taxon>
    </lineage>
</organism>
<dbReference type="InterPro" id="IPR013708">
    <property type="entry name" value="Shikimate_DH-bd_N"/>
</dbReference>
<feature type="binding site" evidence="8">
    <location>
        <position position="108"/>
    </location>
    <ligand>
        <name>shikimate</name>
        <dbReference type="ChEBI" id="CHEBI:36208"/>
    </ligand>
</feature>
<feature type="binding site" evidence="8">
    <location>
        <begin position="130"/>
        <end position="134"/>
    </location>
    <ligand>
        <name>NADP(+)</name>
        <dbReference type="ChEBI" id="CHEBI:58349"/>
    </ligand>
</feature>
<feature type="binding site" evidence="8">
    <location>
        <begin position="22"/>
        <end position="24"/>
    </location>
    <ligand>
        <name>shikimate</name>
        <dbReference type="ChEBI" id="CHEBI:36208"/>
    </ligand>
</feature>
<dbReference type="Pfam" id="PF01488">
    <property type="entry name" value="Shikimate_DH"/>
    <property type="match status" value="1"/>
</dbReference>
<dbReference type="Gene3D" id="3.40.50.10860">
    <property type="entry name" value="Leucine Dehydrogenase, chain A, domain 1"/>
    <property type="match status" value="1"/>
</dbReference>
<dbReference type="GO" id="GO:0009073">
    <property type="term" value="P:aromatic amino acid family biosynthetic process"/>
    <property type="evidence" value="ECO:0007669"/>
    <property type="project" value="UniProtKB-KW"/>
</dbReference>
<evidence type="ECO:0000256" key="1">
    <source>
        <dbReference type="ARBA" id="ARBA00004871"/>
    </source>
</evidence>
<feature type="binding site" evidence="8">
    <location>
        <position position="219"/>
    </location>
    <ligand>
        <name>NADP(+)</name>
        <dbReference type="ChEBI" id="CHEBI:58349"/>
    </ligand>
</feature>
<feature type="binding site" evidence="8">
    <location>
        <position position="249"/>
    </location>
    <ligand>
        <name>shikimate</name>
        <dbReference type="ChEBI" id="CHEBI:36208"/>
    </ligand>
</feature>
<protein>
    <recommendedName>
        <fullName evidence="2 8">Shikimate dehydrogenase (NADP(+))</fullName>
        <shortName evidence="8">SDH</shortName>
        <ecNumber evidence="2 8">1.1.1.25</ecNumber>
    </recommendedName>
</protein>
<dbReference type="CDD" id="cd01065">
    <property type="entry name" value="NAD_bind_Shikimate_DH"/>
    <property type="match status" value="1"/>
</dbReference>
<comment type="subunit">
    <text evidence="8">Homodimer.</text>
</comment>
<dbReference type="GO" id="GO:0009423">
    <property type="term" value="P:chorismate biosynthetic process"/>
    <property type="evidence" value="ECO:0007669"/>
    <property type="project" value="UniProtKB-UniRule"/>
</dbReference>
<evidence type="ECO:0000256" key="8">
    <source>
        <dbReference type="HAMAP-Rule" id="MF_00222"/>
    </source>
</evidence>
<evidence type="ECO:0000259" key="9">
    <source>
        <dbReference type="Pfam" id="PF01488"/>
    </source>
</evidence>
<evidence type="ECO:0000313" key="12">
    <source>
        <dbReference type="Proteomes" id="UP000216024"/>
    </source>
</evidence>
<dbReference type="SUPFAM" id="SSF53223">
    <property type="entry name" value="Aminoacid dehydrogenase-like, N-terminal domain"/>
    <property type="match status" value="1"/>
</dbReference>
<keyword evidence="4 8" id="KW-0521">NADP</keyword>
<evidence type="ECO:0000259" key="10">
    <source>
        <dbReference type="Pfam" id="PF08501"/>
    </source>
</evidence>
<comment type="similarity">
    <text evidence="8">Belongs to the shikimate dehydrogenase family.</text>
</comment>
<dbReference type="InterPro" id="IPR036291">
    <property type="entry name" value="NAD(P)-bd_dom_sf"/>
</dbReference>
<evidence type="ECO:0000256" key="5">
    <source>
        <dbReference type="ARBA" id="ARBA00023002"/>
    </source>
</evidence>
<feature type="binding site" evidence="8">
    <location>
        <position position="68"/>
    </location>
    <ligand>
        <name>shikimate</name>
        <dbReference type="ChEBI" id="CHEBI:36208"/>
    </ligand>
</feature>
<keyword evidence="5 8" id="KW-0560">Oxidoreductase</keyword>
<comment type="catalytic activity">
    <reaction evidence="7 8">
        <text>shikimate + NADP(+) = 3-dehydroshikimate + NADPH + H(+)</text>
        <dbReference type="Rhea" id="RHEA:17737"/>
        <dbReference type="ChEBI" id="CHEBI:15378"/>
        <dbReference type="ChEBI" id="CHEBI:16630"/>
        <dbReference type="ChEBI" id="CHEBI:36208"/>
        <dbReference type="ChEBI" id="CHEBI:57783"/>
        <dbReference type="ChEBI" id="CHEBI:58349"/>
        <dbReference type="EC" id="1.1.1.25"/>
    </reaction>
</comment>
<feature type="binding site" evidence="8">
    <location>
        <position position="84"/>
    </location>
    <ligand>
        <name>NADP(+)</name>
        <dbReference type="ChEBI" id="CHEBI:58349"/>
    </ligand>
</feature>
<dbReference type="InterPro" id="IPR046346">
    <property type="entry name" value="Aminoacid_DH-like_N_sf"/>
</dbReference>
<accession>A0A267MHP1</accession>